<dbReference type="OrthoDB" id="2151789at2759"/>
<accession>A0A167ZLB2</accession>
<feature type="chain" id="PRO_5007895020" evidence="5">
    <location>
        <begin position="18"/>
        <end position="496"/>
    </location>
</feature>
<dbReference type="PANTHER" id="PTHR42973:SF34">
    <property type="entry name" value="FAD BINDING DOMAIN PROTEIN (AFU_ORTHOLOGUE AFUA_3G02770)"/>
    <property type="match status" value="1"/>
</dbReference>
<dbReference type="InterPro" id="IPR016166">
    <property type="entry name" value="FAD-bd_PCMH"/>
</dbReference>
<evidence type="ECO:0000313" key="8">
    <source>
        <dbReference type="Proteomes" id="UP000078544"/>
    </source>
</evidence>
<keyword evidence="4" id="KW-0560">Oxidoreductase</keyword>
<evidence type="ECO:0000256" key="5">
    <source>
        <dbReference type="SAM" id="SignalP"/>
    </source>
</evidence>
<feature type="signal peptide" evidence="5">
    <location>
        <begin position="1"/>
        <end position="17"/>
    </location>
</feature>
<organism evidence="7 8">
    <name type="scientific">Moelleriella libera RCEF 2490</name>
    <dbReference type="NCBI Taxonomy" id="1081109"/>
    <lineage>
        <taxon>Eukaryota</taxon>
        <taxon>Fungi</taxon>
        <taxon>Dikarya</taxon>
        <taxon>Ascomycota</taxon>
        <taxon>Pezizomycotina</taxon>
        <taxon>Sordariomycetes</taxon>
        <taxon>Hypocreomycetidae</taxon>
        <taxon>Hypocreales</taxon>
        <taxon>Clavicipitaceae</taxon>
        <taxon>Moelleriella</taxon>
    </lineage>
</organism>
<reference evidence="7 8" key="1">
    <citation type="journal article" date="2016" name="Genome Biol. Evol.">
        <title>Divergent and convergent evolution of fungal pathogenicity.</title>
        <authorList>
            <person name="Shang Y."/>
            <person name="Xiao G."/>
            <person name="Zheng P."/>
            <person name="Cen K."/>
            <person name="Zhan S."/>
            <person name="Wang C."/>
        </authorList>
    </citation>
    <scope>NUCLEOTIDE SEQUENCE [LARGE SCALE GENOMIC DNA]</scope>
    <source>
        <strain evidence="7 8">RCEF 2490</strain>
    </source>
</reference>
<dbReference type="InterPro" id="IPR006094">
    <property type="entry name" value="Oxid_FAD_bind_N"/>
</dbReference>
<evidence type="ECO:0000256" key="1">
    <source>
        <dbReference type="ARBA" id="ARBA00005466"/>
    </source>
</evidence>
<dbReference type="EMBL" id="AZGY01000014">
    <property type="protein sequence ID" value="KZZ92812.1"/>
    <property type="molecule type" value="Genomic_DNA"/>
</dbReference>
<keyword evidence="2" id="KW-0285">Flavoprotein</keyword>
<sequence>MYLIALLALVVAFVAEAIEGGGVDVAGQKSCRNACHELSKRLGARLHYPYNDNYTFWDLKQQEAHPHCRAEPTSSGEVAFAVRVLVKERCRFAIKSGGHARELDDSNSVGGVTLDLQRMRSVQVSPDRSRVRLGSGHNLLSAYRALDPLGLSFVGGRVDSVGLGGFTLGGGYSRLTPMYGLAMDNVFEYEIVLANASTVRVNERNHPDLYFALRGGGGNNFGVVTHFTVRAVEQGLVWGGTRVYEDKHTDSILSHLYNLTTGSKNETKAAYWGTHVFDGETGRFSWAVSQEYSSAIEYPSVFTELNKVPHESSTLRLDNAGNFSIELARGSPWPRRNIFATITHKPSIEMEHRIVQNWRNGIRSGCFPEGISSNVVTQPLWEGAIRAMKKRGGNPVAIEADGPLTVVLLIVTWKDDTDDEAAYSFARKWVARAEADAFALDVYHPYKYINYVSKEQDPFAGYRKGSVERLRAIQRKVDPLGVFTSRGLCRGYFKLQ</sequence>
<dbReference type="PROSITE" id="PS51387">
    <property type="entry name" value="FAD_PCMH"/>
    <property type="match status" value="1"/>
</dbReference>
<keyword evidence="3" id="KW-0274">FAD</keyword>
<dbReference type="AlphaFoldDB" id="A0A167ZLB2"/>
<feature type="domain" description="FAD-binding PCMH-type" evidence="6">
    <location>
        <begin position="62"/>
        <end position="234"/>
    </location>
</feature>
<gene>
    <name evidence="7" type="ORF">AAL_05844</name>
</gene>
<comment type="caution">
    <text evidence="7">The sequence shown here is derived from an EMBL/GenBank/DDBJ whole genome shotgun (WGS) entry which is preliminary data.</text>
</comment>
<dbReference type="GO" id="GO:0071949">
    <property type="term" value="F:FAD binding"/>
    <property type="evidence" value="ECO:0007669"/>
    <property type="project" value="InterPro"/>
</dbReference>
<evidence type="ECO:0000256" key="4">
    <source>
        <dbReference type="ARBA" id="ARBA00023002"/>
    </source>
</evidence>
<keyword evidence="5" id="KW-0732">Signal</keyword>
<name>A0A167ZLB2_9HYPO</name>
<keyword evidence="8" id="KW-1185">Reference proteome</keyword>
<evidence type="ECO:0000259" key="6">
    <source>
        <dbReference type="PROSITE" id="PS51387"/>
    </source>
</evidence>
<evidence type="ECO:0000256" key="2">
    <source>
        <dbReference type="ARBA" id="ARBA00022630"/>
    </source>
</evidence>
<dbReference type="InterPro" id="IPR016169">
    <property type="entry name" value="FAD-bd_PCMH_sub2"/>
</dbReference>
<dbReference type="GO" id="GO:0016491">
    <property type="term" value="F:oxidoreductase activity"/>
    <property type="evidence" value="ECO:0007669"/>
    <property type="project" value="UniProtKB-KW"/>
</dbReference>
<dbReference type="InterPro" id="IPR036318">
    <property type="entry name" value="FAD-bd_PCMH-like_sf"/>
</dbReference>
<dbReference type="Gene3D" id="3.30.465.10">
    <property type="match status" value="1"/>
</dbReference>
<dbReference type="STRING" id="1081109.A0A167ZLB2"/>
<evidence type="ECO:0000313" key="7">
    <source>
        <dbReference type="EMBL" id="KZZ92812.1"/>
    </source>
</evidence>
<dbReference type="Proteomes" id="UP000078544">
    <property type="component" value="Unassembled WGS sequence"/>
</dbReference>
<dbReference type="InterPro" id="IPR050416">
    <property type="entry name" value="FAD-linked_Oxidoreductase"/>
</dbReference>
<evidence type="ECO:0000256" key="3">
    <source>
        <dbReference type="ARBA" id="ARBA00022827"/>
    </source>
</evidence>
<dbReference type="PANTHER" id="PTHR42973">
    <property type="entry name" value="BINDING OXIDOREDUCTASE, PUTATIVE (AFU_ORTHOLOGUE AFUA_1G17690)-RELATED"/>
    <property type="match status" value="1"/>
</dbReference>
<protein>
    <submittedName>
        <fullName evidence="7">FAD binding domain protein</fullName>
    </submittedName>
</protein>
<dbReference type="SUPFAM" id="SSF56176">
    <property type="entry name" value="FAD-binding/transporter-associated domain-like"/>
    <property type="match status" value="1"/>
</dbReference>
<dbReference type="Pfam" id="PF01565">
    <property type="entry name" value="FAD_binding_4"/>
    <property type="match status" value="1"/>
</dbReference>
<comment type="similarity">
    <text evidence="1">Belongs to the oxygen-dependent FAD-linked oxidoreductase family.</text>
</comment>
<proteinExistence type="inferred from homology"/>